<dbReference type="Proteomes" id="UP000257109">
    <property type="component" value="Unassembled WGS sequence"/>
</dbReference>
<feature type="transmembrane region" description="Helical" evidence="1">
    <location>
        <begin position="111"/>
        <end position="133"/>
    </location>
</feature>
<dbReference type="CDD" id="cd09272">
    <property type="entry name" value="RNase_HI_RT_Ty1"/>
    <property type="match status" value="1"/>
</dbReference>
<evidence type="ECO:0000313" key="2">
    <source>
        <dbReference type="EMBL" id="RDX70850.1"/>
    </source>
</evidence>
<evidence type="ECO:0000313" key="3">
    <source>
        <dbReference type="Proteomes" id="UP000257109"/>
    </source>
</evidence>
<keyword evidence="1" id="KW-0812">Transmembrane</keyword>
<keyword evidence="1" id="KW-0472">Membrane</keyword>
<organism evidence="2 3">
    <name type="scientific">Mucuna pruriens</name>
    <name type="common">Velvet bean</name>
    <name type="synonym">Dolichos pruriens</name>
    <dbReference type="NCBI Taxonomy" id="157652"/>
    <lineage>
        <taxon>Eukaryota</taxon>
        <taxon>Viridiplantae</taxon>
        <taxon>Streptophyta</taxon>
        <taxon>Embryophyta</taxon>
        <taxon>Tracheophyta</taxon>
        <taxon>Spermatophyta</taxon>
        <taxon>Magnoliopsida</taxon>
        <taxon>eudicotyledons</taxon>
        <taxon>Gunneridae</taxon>
        <taxon>Pentapetalae</taxon>
        <taxon>rosids</taxon>
        <taxon>fabids</taxon>
        <taxon>Fabales</taxon>
        <taxon>Fabaceae</taxon>
        <taxon>Papilionoideae</taxon>
        <taxon>50 kb inversion clade</taxon>
        <taxon>NPAAA clade</taxon>
        <taxon>indigoferoid/millettioid clade</taxon>
        <taxon>Phaseoleae</taxon>
        <taxon>Mucuna</taxon>
    </lineage>
</organism>
<accession>A0A371EXR4</accession>
<feature type="transmembrane region" description="Helical" evidence="1">
    <location>
        <begin position="139"/>
        <end position="160"/>
    </location>
</feature>
<name>A0A371EXR4_MUCPR</name>
<sequence>MFPGNALISWKCKKQDSVSKSSTEAEYHTIFLTELGFPQAQLTLLHANNTSAIQIAANLVYHEQMKHIEVHCHSILEVYDHIVINLPHVSTFIQTTDIFTKSLTRQRHNFLLGKLILVDLLTHPSFTILFHFSDLDYSLFLRLFFLAPCLLKSMMSYLFALMEKTIQLGHSNSRYLSKGKICGAMLMTTLLPLTETKIMLLMPNGKSKMHNSLPEF</sequence>
<gene>
    <name evidence="2" type="primary">GIP</name>
    <name evidence="2" type="ORF">CR513_49860</name>
</gene>
<dbReference type="EMBL" id="QJKJ01011555">
    <property type="protein sequence ID" value="RDX70850.1"/>
    <property type="molecule type" value="Genomic_DNA"/>
</dbReference>
<comment type="caution">
    <text evidence="2">The sequence shown here is derived from an EMBL/GenBank/DDBJ whole genome shotgun (WGS) entry which is preliminary data.</text>
</comment>
<keyword evidence="3" id="KW-1185">Reference proteome</keyword>
<dbReference type="PANTHER" id="PTHR11439">
    <property type="entry name" value="GAG-POL-RELATED RETROTRANSPOSON"/>
    <property type="match status" value="1"/>
</dbReference>
<dbReference type="PANTHER" id="PTHR11439:SF497">
    <property type="entry name" value="CYSTEINE-RICH RLK (RECEPTOR-LIKE PROTEIN KINASE) 8"/>
    <property type="match status" value="1"/>
</dbReference>
<dbReference type="STRING" id="157652.A0A371EXR4"/>
<keyword evidence="1" id="KW-1133">Transmembrane helix</keyword>
<proteinExistence type="predicted"/>
<feature type="non-terminal residue" evidence="2">
    <location>
        <position position="1"/>
    </location>
</feature>
<feature type="transmembrane region" description="Helical" evidence="1">
    <location>
        <begin position="181"/>
        <end position="202"/>
    </location>
</feature>
<protein>
    <submittedName>
        <fullName evidence="2">Copia protein</fullName>
    </submittedName>
</protein>
<dbReference type="AlphaFoldDB" id="A0A371EXR4"/>
<reference evidence="2" key="1">
    <citation type="submission" date="2018-05" db="EMBL/GenBank/DDBJ databases">
        <title>Draft genome of Mucuna pruriens seed.</title>
        <authorList>
            <person name="Nnadi N.E."/>
            <person name="Vos R."/>
            <person name="Hasami M.H."/>
            <person name="Devisetty U.K."/>
            <person name="Aguiy J.C."/>
        </authorList>
    </citation>
    <scope>NUCLEOTIDE SEQUENCE [LARGE SCALE GENOMIC DNA]</scope>
    <source>
        <strain evidence="2">JCA_2017</strain>
    </source>
</reference>
<evidence type="ECO:0000256" key="1">
    <source>
        <dbReference type="SAM" id="Phobius"/>
    </source>
</evidence>